<evidence type="ECO:0000256" key="1">
    <source>
        <dbReference type="SAM" id="MobiDB-lite"/>
    </source>
</evidence>
<evidence type="ECO:0008006" key="4">
    <source>
        <dbReference type="Google" id="ProtNLM"/>
    </source>
</evidence>
<dbReference type="Proteomes" id="UP000677436">
    <property type="component" value="Chromosome"/>
</dbReference>
<sequence length="78" mass="9163">MCKHWLDKHKNPPVFVCTGDSDFIVLFRFYIGRWETEEIKKKKARCPRQTYLIFYLLGDGEGGQTEGDKTKRVSSQHP</sequence>
<evidence type="ECO:0000313" key="2">
    <source>
        <dbReference type="EMBL" id="BCU80791.1"/>
    </source>
</evidence>
<dbReference type="EMBL" id="AP024601">
    <property type="protein sequence ID" value="BCU80791.1"/>
    <property type="molecule type" value="Genomic_DNA"/>
</dbReference>
<evidence type="ECO:0000313" key="3">
    <source>
        <dbReference type="Proteomes" id="UP000677436"/>
    </source>
</evidence>
<dbReference type="KEGG" id="pabs:JIR001_05740"/>
<reference evidence="2" key="2">
    <citation type="journal article" date="2021" name="Microbiol. Resour. Announc.">
        <title>Complete Genome Sequence of Polycladomyces abyssicola JIR-001T, Isolated from Hemipelagic Sediment in Deep Seawater.</title>
        <authorList>
            <person name="Tsubouchi T."/>
            <person name="Kaneko Y."/>
        </authorList>
    </citation>
    <scope>NUCLEOTIDE SEQUENCE</scope>
    <source>
        <strain evidence="2">JIR-001</strain>
    </source>
</reference>
<feature type="region of interest" description="Disordered" evidence="1">
    <location>
        <begin position="59"/>
        <end position="78"/>
    </location>
</feature>
<reference evidence="2" key="1">
    <citation type="journal article" date="2013" name="Int. J. Syst. Evol. Microbiol.">
        <title>Polycladomyces abyssicola gen. nov., sp. nov., a thermophilic filamentous bacterium isolated from hemipelagic sediment.</title>
        <authorList>
            <person name="Tsubouchi T."/>
            <person name="Shimane Y."/>
            <person name="Mori K."/>
            <person name="Usui K."/>
            <person name="Hiraki T."/>
            <person name="Tame A."/>
            <person name="Uematsu K."/>
            <person name="Maruyama T."/>
            <person name="Hatada Y."/>
        </authorList>
    </citation>
    <scope>NUCLEOTIDE SEQUENCE</scope>
    <source>
        <strain evidence="2">JIR-001</strain>
    </source>
</reference>
<accession>A0A8D5ZMW3</accession>
<keyword evidence="3" id="KW-1185">Reference proteome</keyword>
<dbReference type="AlphaFoldDB" id="A0A8D5ZMW3"/>
<name>A0A8D5ZMW3_9BACL</name>
<protein>
    <recommendedName>
        <fullName evidence="4">NYN domain-containing protein</fullName>
    </recommendedName>
</protein>
<organism evidence="2 3">
    <name type="scientific">Polycladomyces abyssicola</name>
    <dbReference type="NCBI Taxonomy" id="1125966"/>
    <lineage>
        <taxon>Bacteria</taxon>
        <taxon>Bacillati</taxon>
        <taxon>Bacillota</taxon>
        <taxon>Bacilli</taxon>
        <taxon>Bacillales</taxon>
        <taxon>Thermoactinomycetaceae</taxon>
        <taxon>Polycladomyces</taxon>
    </lineage>
</organism>
<gene>
    <name evidence="2" type="ORF">JIR001_05740</name>
</gene>
<proteinExistence type="predicted"/>